<name>A0ABW1LIQ5_9ACTN</name>
<dbReference type="RefSeq" id="WP_379153294.1">
    <property type="nucleotide sequence ID" value="NZ_JBHSRJ010000004.1"/>
</dbReference>
<sequence length="563" mass="58657">MSAGTSRPSVRPVAARVRGALPWLLRWLVCAAAVALISAPLALERAVEQASFEDRLGTLPVEVRLAHNGHTTLDTGLLGKVYLSRTSSGGLGAELRSTGPPIADGTLASYVSPAFVRANTRFVDDPDGVAAAYGAELRHQVLSTTVRLTLATGAVGGALLVVLWHRTSRRSRRARWVVVGAVVVLGAGASVSLAMSQFRSWEGTQPIGRSYALPHHDDISFSSPQTREIAEQIQPFIVKNTARIRERATRYEQTAATSLDDELDAGADSIAPRDGEVVVLAEADPQGSSVATAVRRDLYAALQDHLPEGSLVLRTIAGDVSSNGTVAEAGFVSGEASASPGIPVVAAKGDHDTDVTVDQLQEAGVAVPDTEIVEAGGLRVASARDPAFKALFGGLVVNDTGTTEADIGAALRSSVDGEDPTAAYDVVLHQPRAVAGYLGVDLGDVKASATSLTTPVDDGIADLPPGIVTYGHLHDPAGPWVVWNTDTDDVTWTVITQLGTAGGVEENPTFNRFSTPVSTPLKALSVQLQYVDASSGMQTGLVPITVATDGTVTIGDRVDLGLP</sequence>
<dbReference type="SUPFAM" id="SSF56300">
    <property type="entry name" value="Metallo-dependent phosphatases"/>
    <property type="match status" value="1"/>
</dbReference>
<evidence type="ECO:0000256" key="1">
    <source>
        <dbReference type="SAM" id="Phobius"/>
    </source>
</evidence>
<keyword evidence="1" id="KW-0812">Transmembrane</keyword>
<reference evidence="3" key="1">
    <citation type="journal article" date="2019" name="Int. J. Syst. Evol. Microbiol.">
        <title>The Global Catalogue of Microorganisms (GCM) 10K type strain sequencing project: providing services to taxonomists for standard genome sequencing and annotation.</title>
        <authorList>
            <consortium name="The Broad Institute Genomics Platform"/>
            <consortium name="The Broad Institute Genome Sequencing Center for Infectious Disease"/>
            <person name="Wu L."/>
            <person name="Ma J."/>
        </authorList>
    </citation>
    <scope>NUCLEOTIDE SEQUENCE [LARGE SCALE GENOMIC DNA]</scope>
    <source>
        <strain evidence="3">CCUG 54522</strain>
    </source>
</reference>
<evidence type="ECO:0000313" key="3">
    <source>
        <dbReference type="Proteomes" id="UP001596135"/>
    </source>
</evidence>
<proteinExistence type="predicted"/>
<dbReference type="InterPro" id="IPR029052">
    <property type="entry name" value="Metallo-depent_PP-like"/>
</dbReference>
<keyword evidence="1" id="KW-1133">Transmembrane helix</keyword>
<accession>A0ABW1LIQ5</accession>
<feature type="transmembrane region" description="Helical" evidence="1">
    <location>
        <begin position="21"/>
        <end position="43"/>
    </location>
</feature>
<keyword evidence="3" id="KW-1185">Reference proteome</keyword>
<comment type="caution">
    <text evidence="2">The sequence shown here is derived from an EMBL/GenBank/DDBJ whole genome shotgun (WGS) entry which is preliminary data.</text>
</comment>
<feature type="transmembrane region" description="Helical" evidence="1">
    <location>
        <begin position="176"/>
        <end position="195"/>
    </location>
</feature>
<gene>
    <name evidence="2" type="ORF">ACFPYL_09560</name>
</gene>
<dbReference type="EMBL" id="JBHSRJ010000004">
    <property type="protein sequence ID" value="MFC6043320.1"/>
    <property type="molecule type" value="Genomic_DNA"/>
</dbReference>
<feature type="transmembrane region" description="Helical" evidence="1">
    <location>
        <begin position="146"/>
        <end position="164"/>
    </location>
</feature>
<organism evidence="2 3">
    <name type="scientific">Nocardioides hankookensis</name>
    <dbReference type="NCBI Taxonomy" id="443157"/>
    <lineage>
        <taxon>Bacteria</taxon>
        <taxon>Bacillati</taxon>
        <taxon>Actinomycetota</taxon>
        <taxon>Actinomycetes</taxon>
        <taxon>Propionibacteriales</taxon>
        <taxon>Nocardioidaceae</taxon>
        <taxon>Nocardioides</taxon>
    </lineage>
</organism>
<keyword evidence="1" id="KW-0472">Membrane</keyword>
<protein>
    <recommendedName>
        <fullName evidence="4">Metallophosphoesterase</fullName>
    </recommendedName>
</protein>
<dbReference type="Proteomes" id="UP001596135">
    <property type="component" value="Unassembled WGS sequence"/>
</dbReference>
<evidence type="ECO:0008006" key="4">
    <source>
        <dbReference type="Google" id="ProtNLM"/>
    </source>
</evidence>
<evidence type="ECO:0000313" key="2">
    <source>
        <dbReference type="EMBL" id="MFC6043320.1"/>
    </source>
</evidence>